<evidence type="ECO:0000256" key="7">
    <source>
        <dbReference type="RuleBase" id="RU364038"/>
    </source>
</evidence>
<keyword evidence="5" id="KW-1015">Disulfide bond</keyword>
<dbReference type="InterPro" id="IPR036249">
    <property type="entry name" value="Thioredoxin-like_sf"/>
</dbReference>
<comment type="similarity">
    <text evidence="2 7">Belongs to the thioredoxin family. DsbC subfamily.</text>
</comment>
<dbReference type="InterPro" id="IPR051470">
    <property type="entry name" value="Thiol:disulfide_interchange"/>
</dbReference>
<keyword evidence="3 7" id="KW-0732">Signal</keyword>
<keyword evidence="6 7" id="KW-0676">Redox-active center</keyword>
<dbReference type="InterPro" id="IPR009094">
    <property type="entry name" value="DiS-bond_isomerase_DsbC/G_N_sf"/>
</dbReference>
<dbReference type="SUPFAM" id="SSF54423">
    <property type="entry name" value="DsbC/DsbG N-terminal domain-like"/>
    <property type="match status" value="1"/>
</dbReference>
<comment type="function">
    <text evidence="7">Required for disulfide bond formation in some periplasmic proteins. Acts by transferring its disulfide bond to other proteins and is reduced in the process.</text>
</comment>
<dbReference type="SUPFAM" id="SSF52833">
    <property type="entry name" value="Thioredoxin-like"/>
    <property type="match status" value="1"/>
</dbReference>
<dbReference type="PANTHER" id="PTHR35272">
    <property type="entry name" value="THIOL:DISULFIDE INTERCHANGE PROTEIN DSBC-RELATED"/>
    <property type="match status" value="1"/>
</dbReference>
<evidence type="ECO:0000256" key="5">
    <source>
        <dbReference type="ARBA" id="ARBA00023157"/>
    </source>
</evidence>
<evidence type="ECO:0000256" key="4">
    <source>
        <dbReference type="ARBA" id="ARBA00022764"/>
    </source>
</evidence>
<protein>
    <recommendedName>
        <fullName evidence="7">Thiol:disulfide interchange protein</fullName>
    </recommendedName>
</protein>
<keyword evidence="4 7" id="KW-0574">Periplasm</keyword>
<evidence type="ECO:0000256" key="6">
    <source>
        <dbReference type="ARBA" id="ARBA00023284"/>
    </source>
</evidence>
<comment type="caution">
    <text evidence="10">The sequence shown here is derived from an EMBL/GenBank/DDBJ whole genome shotgun (WGS) entry which is preliminary data.</text>
</comment>
<dbReference type="Pfam" id="PF10411">
    <property type="entry name" value="DsbC_N"/>
    <property type="match status" value="1"/>
</dbReference>
<dbReference type="PANTHER" id="PTHR35272:SF3">
    <property type="entry name" value="THIOL:DISULFIDE INTERCHANGE PROTEIN DSBC"/>
    <property type="match status" value="1"/>
</dbReference>
<evidence type="ECO:0000259" key="9">
    <source>
        <dbReference type="Pfam" id="PF13098"/>
    </source>
</evidence>
<reference evidence="11" key="1">
    <citation type="journal article" date="2019" name="Int. J. Syst. Evol. Microbiol.">
        <title>The Global Catalogue of Microorganisms (GCM) 10K type strain sequencing project: providing services to taxonomists for standard genome sequencing and annotation.</title>
        <authorList>
            <consortium name="The Broad Institute Genomics Platform"/>
            <consortium name="The Broad Institute Genome Sequencing Center for Infectious Disease"/>
            <person name="Wu L."/>
            <person name="Ma J."/>
        </authorList>
    </citation>
    <scope>NUCLEOTIDE SEQUENCE [LARGE SCALE GENOMIC DNA]</scope>
    <source>
        <strain evidence="11">CECT 7297</strain>
    </source>
</reference>
<dbReference type="Pfam" id="PF13098">
    <property type="entry name" value="Thioredoxin_2"/>
    <property type="match status" value="1"/>
</dbReference>
<name>A0ABV8QJ00_9GAMM</name>
<feature type="signal peptide" evidence="7">
    <location>
        <begin position="1"/>
        <end position="33"/>
    </location>
</feature>
<dbReference type="Gene3D" id="3.10.450.70">
    <property type="entry name" value="Disulphide bond isomerase, DsbC/G, N-terminal"/>
    <property type="match status" value="1"/>
</dbReference>
<evidence type="ECO:0000256" key="2">
    <source>
        <dbReference type="ARBA" id="ARBA00009813"/>
    </source>
</evidence>
<dbReference type="EMBL" id="JBHSDI010000013">
    <property type="protein sequence ID" value="MFC4259532.1"/>
    <property type="molecule type" value="Genomic_DNA"/>
</dbReference>
<dbReference type="CDD" id="cd03020">
    <property type="entry name" value="DsbA_DsbC_DsbG"/>
    <property type="match status" value="1"/>
</dbReference>
<gene>
    <name evidence="10" type="ORF">ACFOZ5_10880</name>
</gene>
<evidence type="ECO:0000256" key="1">
    <source>
        <dbReference type="ARBA" id="ARBA00004418"/>
    </source>
</evidence>
<accession>A0ABV8QJ00</accession>
<dbReference type="Proteomes" id="UP001595798">
    <property type="component" value="Unassembled WGS sequence"/>
</dbReference>
<dbReference type="InterPro" id="IPR018950">
    <property type="entry name" value="DiS-bond_isomerase_DsbC/G_N"/>
</dbReference>
<proteinExistence type="inferred from homology"/>
<sequence>MSHTFPRLLPASATGLAAGLALSLFAVVPVAQAESPEETITERLNQAVPGLRIDSVSESVVSGLYEVRTNNRDMIYATEDGEYLIAGELMQLTDEGVVNVTEQARSGDRAKTMEAFGDDGVIAFKAAGEEKAVVSVFTDIDCPYCRKLHDEMGRINELGITVNYYAFPRSGTGTPSFLKYESVWCSDDPQAAMSRAKAGAQIEERTCDNPVGEQYQLGQRIGVTGTPAIVLEDGSMIRGYVPADKLAEGLGLL</sequence>
<dbReference type="Gene3D" id="3.40.30.10">
    <property type="entry name" value="Glutaredoxin"/>
    <property type="match status" value="1"/>
</dbReference>
<feature type="domain" description="Disulphide bond isomerase DsbC/G N-terminal" evidence="8">
    <location>
        <begin position="32"/>
        <end position="102"/>
    </location>
</feature>
<evidence type="ECO:0000313" key="11">
    <source>
        <dbReference type="Proteomes" id="UP001595798"/>
    </source>
</evidence>
<organism evidence="10 11">
    <name type="scientific">Marinobacter lacisalsi</name>
    <dbReference type="NCBI Taxonomy" id="475979"/>
    <lineage>
        <taxon>Bacteria</taxon>
        <taxon>Pseudomonadati</taxon>
        <taxon>Pseudomonadota</taxon>
        <taxon>Gammaproteobacteria</taxon>
        <taxon>Pseudomonadales</taxon>
        <taxon>Marinobacteraceae</taxon>
        <taxon>Marinobacter</taxon>
    </lineage>
</organism>
<keyword evidence="11" id="KW-1185">Reference proteome</keyword>
<dbReference type="RefSeq" id="WP_379887149.1">
    <property type="nucleotide sequence ID" value="NZ_JBHSDI010000013.1"/>
</dbReference>
<feature type="chain" id="PRO_5044965221" description="Thiol:disulfide interchange protein" evidence="7">
    <location>
        <begin position="34"/>
        <end position="253"/>
    </location>
</feature>
<feature type="domain" description="Thioredoxin-like fold" evidence="9">
    <location>
        <begin position="126"/>
        <end position="248"/>
    </location>
</feature>
<evidence type="ECO:0000259" key="8">
    <source>
        <dbReference type="Pfam" id="PF10411"/>
    </source>
</evidence>
<evidence type="ECO:0000313" key="10">
    <source>
        <dbReference type="EMBL" id="MFC4259532.1"/>
    </source>
</evidence>
<dbReference type="InterPro" id="IPR033954">
    <property type="entry name" value="DiS-bond_Isoase_DsbC/G"/>
</dbReference>
<comment type="subcellular location">
    <subcellularLocation>
        <location evidence="1 7">Periplasm</location>
    </subcellularLocation>
</comment>
<dbReference type="InterPro" id="IPR012336">
    <property type="entry name" value="Thioredoxin-like_fold"/>
</dbReference>
<evidence type="ECO:0000256" key="3">
    <source>
        <dbReference type="ARBA" id="ARBA00022729"/>
    </source>
</evidence>